<evidence type="ECO:0000256" key="1">
    <source>
        <dbReference type="SAM" id="MobiDB-lite"/>
    </source>
</evidence>
<comment type="caution">
    <text evidence="2">The sequence shown here is derived from an EMBL/GenBank/DDBJ whole genome shotgun (WGS) entry which is preliminary data.</text>
</comment>
<evidence type="ECO:0000313" key="3">
    <source>
        <dbReference type="Proteomes" id="UP000517759"/>
    </source>
</evidence>
<protein>
    <submittedName>
        <fullName evidence="2">Uncharacterized protein</fullName>
    </submittedName>
</protein>
<proteinExistence type="predicted"/>
<organism evidence="2 3">
    <name type="scientific">Methylobacterium brachythecii</name>
    <dbReference type="NCBI Taxonomy" id="1176177"/>
    <lineage>
        <taxon>Bacteria</taxon>
        <taxon>Pseudomonadati</taxon>
        <taxon>Pseudomonadota</taxon>
        <taxon>Alphaproteobacteria</taxon>
        <taxon>Hyphomicrobiales</taxon>
        <taxon>Methylobacteriaceae</taxon>
        <taxon>Methylobacterium</taxon>
    </lineage>
</organism>
<name>A0A7W6ANV3_9HYPH</name>
<dbReference type="EMBL" id="JACIDN010000008">
    <property type="protein sequence ID" value="MBB3904709.1"/>
    <property type="molecule type" value="Genomic_DNA"/>
</dbReference>
<feature type="compositionally biased region" description="Polar residues" evidence="1">
    <location>
        <begin position="58"/>
        <end position="67"/>
    </location>
</feature>
<feature type="region of interest" description="Disordered" evidence="1">
    <location>
        <begin position="41"/>
        <end position="67"/>
    </location>
</feature>
<gene>
    <name evidence="2" type="ORF">GGR33_004232</name>
</gene>
<dbReference type="AlphaFoldDB" id="A0A7W6ANV3"/>
<evidence type="ECO:0000313" key="2">
    <source>
        <dbReference type="EMBL" id="MBB3904709.1"/>
    </source>
</evidence>
<reference evidence="2 3" key="1">
    <citation type="submission" date="2020-08" db="EMBL/GenBank/DDBJ databases">
        <title>Genomic Encyclopedia of Type Strains, Phase IV (KMG-IV): sequencing the most valuable type-strain genomes for metagenomic binning, comparative biology and taxonomic classification.</title>
        <authorList>
            <person name="Goeker M."/>
        </authorList>
    </citation>
    <scope>NUCLEOTIDE SEQUENCE [LARGE SCALE GENOMIC DNA]</scope>
    <source>
        <strain evidence="2 3">DSM 24105</strain>
    </source>
</reference>
<accession>A0A7W6ANV3</accession>
<dbReference type="Proteomes" id="UP000517759">
    <property type="component" value="Unassembled WGS sequence"/>
</dbReference>
<sequence>MADKALAEARHTGTTLSETRSVTFGTLGSALGNVGERMSAKPKDLEVMSAVEPHRPTAHSQASMHRS</sequence>